<protein>
    <submittedName>
        <fullName evidence="1">Uncharacterized protein</fullName>
    </submittedName>
</protein>
<sequence>MARGEPPASSACSFQLDDHPDGRHDWTTPCGSDLSTAAYKTVADGRFAFNKDGREEILEENYLAVGRAAVITIRNNALDELNMMVVLNQIEL</sequence>
<proteinExistence type="predicted"/>
<reference evidence="1" key="1">
    <citation type="submission" date="2015-06" db="UniProtKB">
        <authorList>
            <consortium name="EnsemblPlants"/>
        </authorList>
    </citation>
    <scope>IDENTIFICATION</scope>
</reference>
<evidence type="ECO:0000313" key="1">
    <source>
        <dbReference type="EnsemblPlants" id="EMT09560"/>
    </source>
</evidence>
<name>M8B7D5_AEGTA</name>
<dbReference type="AlphaFoldDB" id="M8B7D5"/>
<accession>M8B7D5</accession>
<organism evidence="1">
    <name type="scientific">Aegilops tauschii</name>
    <name type="common">Tausch's goatgrass</name>
    <name type="synonym">Aegilops squarrosa</name>
    <dbReference type="NCBI Taxonomy" id="37682"/>
    <lineage>
        <taxon>Eukaryota</taxon>
        <taxon>Viridiplantae</taxon>
        <taxon>Streptophyta</taxon>
        <taxon>Embryophyta</taxon>
        <taxon>Tracheophyta</taxon>
        <taxon>Spermatophyta</taxon>
        <taxon>Magnoliopsida</taxon>
        <taxon>Liliopsida</taxon>
        <taxon>Poales</taxon>
        <taxon>Poaceae</taxon>
        <taxon>BOP clade</taxon>
        <taxon>Pooideae</taxon>
        <taxon>Triticodae</taxon>
        <taxon>Triticeae</taxon>
        <taxon>Triticinae</taxon>
        <taxon>Aegilops</taxon>
    </lineage>
</organism>
<dbReference type="EnsemblPlants" id="EMT09560">
    <property type="protein sequence ID" value="EMT09560"/>
    <property type="gene ID" value="F775_07259"/>
</dbReference>